<protein>
    <submittedName>
        <fullName evidence="2">Uncharacterized protein</fullName>
    </submittedName>
</protein>
<accession>A0ABN9TRP4</accession>
<gene>
    <name evidence="2" type="ORF">PCOR1329_LOCUS41669</name>
</gene>
<evidence type="ECO:0000313" key="2">
    <source>
        <dbReference type="EMBL" id="CAK0848812.1"/>
    </source>
</evidence>
<evidence type="ECO:0000313" key="3">
    <source>
        <dbReference type="Proteomes" id="UP001189429"/>
    </source>
</evidence>
<organism evidence="2 3">
    <name type="scientific">Prorocentrum cordatum</name>
    <dbReference type="NCBI Taxonomy" id="2364126"/>
    <lineage>
        <taxon>Eukaryota</taxon>
        <taxon>Sar</taxon>
        <taxon>Alveolata</taxon>
        <taxon>Dinophyceae</taxon>
        <taxon>Prorocentrales</taxon>
        <taxon>Prorocentraceae</taxon>
        <taxon>Prorocentrum</taxon>
    </lineage>
</organism>
<feature type="compositionally biased region" description="Basic and acidic residues" evidence="1">
    <location>
        <begin position="1"/>
        <end position="10"/>
    </location>
</feature>
<sequence length="99" mass="9513">MQRDSQDRIPARAACQQGPAAAGGAAAQDGDDAALAGGAPEPGGRQDAPSPEDETIPSEARGAAPREPGASQGEQLDEAPEAGGEGAGASGFPVFSGSG</sequence>
<comment type="caution">
    <text evidence="2">The sequence shown here is derived from an EMBL/GenBank/DDBJ whole genome shotgun (WGS) entry which is preliminary data.</text>
</comment>
<feature type="region of interest" description="Disordered" evidence="1">
    <location>
        <begin position="1"/>
        <end position="99"/>
    </location>
</feature>
<name>A0ABN9TRP4_9DINO</name>
<evidence type="ECO:0000256" key="1">
    <source>
        <dbReference type="SAM" id="MobiDB-lite"/>
    </source>
</evidence>
<feature type="compositionally biased region" description="Low complexity" evidence="1">
    <location>
        <begin position="11"/>
        <end position="43"/>
    </location>
</feature>
<dbReference type="EMBL" id="CAUYUJ010015011">
    <property type="protein sequence ID" value="CAK0848812.1"/>
    <property type="molecule type" value="Genomic_DNA"/>
</dbReference>
<keyword evidence="3" id="KW-1185">Reference proteome</keyword>
<proteinExistence type="predicted"/>
<reference evidence="2" key="1">
    <citation type="submission" date="2023-10" db="EMBL/GenBank/DDBJ databases">
        <authorList>
            <person name="Chen Y."/>
            <person name="Shah S."/>
            <person name="Dougan E. K."/>
            <person name="Thang M."/>
            <person name="Chan C."/>
        </authorList>
    </citation>
    <scope>NUCLEOTIDE SEQUENCE [LARGE SCALE GENOMIC DNA]</scope>
</reference>
<dbReference type="Proteomes" id="UP001189429">
    <property type="component" value="Unassembled WGS sequence"/>
</dbReference>